<accession>A0ABR0V0F3</accession>
<reference evidence="6 7" key="1">
    <citation type="journal article" date="2021" name="Comput. Struct. Biotechnol. J.">
        <title>De novo genome assembly of the potent medicinal plant Rehmannia glutinosa using nanopore technology.</title>
        <authorList>
            <person name="Ma L."/>
            <person name="Dong C."/>
            <person name="Song C."/>
            <person name="Wang X."/>
            <person name="Zheng X."/>
            <person name="Niu Y."/>
            <person name="Chen S."/>
            <person name="Feng W."/>
        </authorList>
    </citation>
    <scope>NUCLEOTIDE SEQUENCE [LARGE SCALE GENOMIC DNA]</scope>
    <source>
        <strain evidence="6">DH-2019</strain>
    </source>
</reference>
<dbReference type="Gene3D" id="1.25.40.10">
    <property type="entry name" value="Tetratricopeptide repeat domain"/>
    <property type="match status" value="5"/>
</dbReference>
<comment type="caution">
    <text evidence="6">The sequence shown here is derived from an EMBL/GenBank/DDBJ whole genome shotgun (WGS) entry which is preliminary data.</text>
</comment>
<feature type="repeat" description="PPR" evidence="3">
    <location>
        <begin position="184"/>
        <end position="218"/>
    </location>
</feature>
<dbReference type="InterPro" id="IPR046960">
    <property type="entry name" value="PPR_At4g14850-like_plant"/>
</dbReference>
<dbReference type="EMBL" id="JABTTQ020001745">
    <property type="protein sequence ID" value="KAK6128361.1"/>
    <property type="molecule type" value="Genomic_DNA"/>
</dbReference>
<dbReference type="InterPro" id="IPR032867">
    <property type="entry name" value="DYW_dom"/>
</dbReference>
<dbReference type="Pfam" id="PF13456">
    <property type="entry name" value="RVT_3"/>
    <property type="match status" value="1"/>
</dbReference>
<evidence type="ECO:0000313" key="6">
    <source>
        <dbReference type="EMBL" id="KAK6128361.1"/>
    </source>
</evidence>
<evidence type="ECO:0000256" key="3">
    <source>
        <dbReference type="PROSITE-ProRule" id="PRU00708"/>
    </source>
</evidence>
<dbReference type="Pfam" id="PF20431">
    <property type="entry name" value="E_motif"/>
    <property type="match status" value="1"/>
</dbReference>
<evidence type="ECO:0008006" key="8">
    <source>
        <dbReference type="Google" id="ProtNLM"/>
    </source>
</evidence>
<evidence type="ECO:0000259" key="5">
    <source>
        <dbReference type="Pfam" id="PF14432"/>
    </source>
</evidence>
<proteinExistence type="inferred from homology"/>
<dbReference type="PANTHER" id="PTHR24015:SF548">
    <property type="entry name" value="OS08G0340900 PROTEIN"/>
    <property type="match status" value="1"/>
</dbReference>
<sequence length="828" mass="93347">MGLTGIGGVFGDHLGDIKWAFAAKSQASDPMQAECSALAMAIYFNQVQQIEYLWIETDSLNLCNIISNRLPGPWNWKATKWQTILLMWDVICKLPQSSQPLSFLLKLENSAEKELRHWEGTVFSFSVLALWLQGHNTSATVARVVLNSMDIRKLLKASADAKNLKFGKIIHAHLIISNQISRDRVIERNSLVNLYSKCGDISSARLLFDKMRKKNVVTWGTIMAGYLQRGCASEVIELCRNMVKVNKLCPNKYILAMVLSSCSNCGLLDEGQQCHGYGLKSGLVFYQYVKNALVYMYSMCSDAKGAMQVLNSAPKSDICTYNSVLNGLLVQGDLAEAWYVLREMMVECKYDEWDSITCVNVLGVCGRLKDLILGRQVHSRVMKTGVGCDLFVGSATVDMYGKCGEISCMRKVFDRLQTKNEVTWTAILTAYLHNECFEEALKLFLEMDLDSVVPNEYTFSTLLNSCAGMTAVGYGNSLHARIEKIGMKDHTIVGNALIHMCSRCGLIEDANTVFKNMLHRDVISWNLMITGYSYHGLGEEALNVFQQMLVAKQQPSYVTFVGVLSACGVLGRVAEGFYYLNDMMREFGIEPGLEHYTCIVGLLARAGRLDEAENFMRSKPIPWDVVAWRTLLNACHVHKNYGLGKRIADIVLHMNPNDVGTCILMSNMHAKANRWDKVVDVRMLMREKHIKKEPGLSWTEIRNDTHVFVSDDNEHLESVLIHQKVKQLLAEIRATGYVPDIVSELHDVEEEQKEDHLSYHSEKLAIAYALMKTPPGAPIRVIKNLRMCDDCHSAAKFISKLTNRRIIVRDVNRFHSFRDGSCSCADYW</sequence>
<protein>
    <recommendedName>
        <fullName evidence="8">Pentatricopeptide repeat-containing protein</fullName>
    </recommendedName>
</protein>
<dbReference type="InterPro" id="IPR011990">
    <property type="entry name" value="TPR-like_helical_dom_sf"/>
</dbReference>
<dbReference type="PROSITE" id="PS51375">
    <property type="entry name" value="PPR"/>
    <property type="match status" value="4"/>
</dbReference>
<keyword evidence="7" id="KW-1185">Reference proteome</keyword>
<dbReference type="Pfam" id="PF01535">
    <property type="entry name" value="PPR"/>
    <property type="match status" value="4"/>
</dbReference>
<feature type="domain" description="DYW" evidence="5">
    <location>
        <begin position="736"/>
        <end position="828"/>
    </location>
</feature>
<dbReference type="CDD" id="cd06222">
    <property type="entry name" value="RNase_H_like"/>
    <property type="match status" value="1"/>
</dbReference>
<keyword evidence="2" id="KW-0677">Repeat</keyword>
<dbReference type="InterPro" id="IPR002156">
    <property type="entry name" value="RNaseH_domain"/>
</dbReference>
<evidence type="ECO:0000259" key="4">
    <source>
        <dbReference type="Pfam" id="PF13456"/>
    </source>
</evidence>
<organism evidence="6 7">
    <name type="scientific">Rehmannia glutinosa</name>
    <name type="common">Chinese foxglove</name>
    <dbReference type="NCBI Taxonomy" id="99300"/>
    <lineage>
        <taxon>Eukaryota</taxon>
        <taxon>Viridiplantae</taxon>
        <taxon>Streptophyta</taxon>
        <taxon>Embryophyta</taxon>
        <taxon>Tracheophyta</taxon>
        <taxon>Spermatophyta</taxon>
        <taxon>Magnoliopsida</taxon>
        <taxon>eudicotyledons</taxon>
        <taxon>Gunneridae</taxon>
        <taxon>Pentapetalae</taxon>
        <taxon>asterids</taxon>
        <taxon>lamiids</taxon>
        <taxon>Lamiales</taxon>
        <taxon>Orobanchaceae</taxon>
        <taxon>Rehmannieae</taxon>
        <taxon>Rehmannia</taxon>
    </lineage>
</organism>
<dbReference type="PANTHER" id="PTHR24015">
    <property type="entry name" value="OS07G0578800 PROTEIN-RELATED"/>
    <property type="match status" value="1"/>
</dbReference>
<evidence type="ECO:0000256" key="2">
    <source>
        <dbReference type="ARBA" id="ARBA00022737"/>
    </source>
</evidence>
<feature type="domain" description="RNase H type-1" evidence="4">
    <location>
        <begin position="2"/>
        <end position="71"/>
    </location>
</feature>
<dbReference type="Pfam" id="PF14432">
    <property type="entry name" value="DYW_deaminase"/>
    <property type="match status" value="1"/>
</dbReference>
<dbReference type="InterPro" id="IPR044730">
    <property type="entry name" value="RNase_H-like_dom_plant"/>
</dbReference>
<comment type="similarity">
    <text evidence="1">Belongs to the PPR family. PCMP-H subfamily.</text>
</comment>
<name>A0ABR0V0F3_REHGL</name>
<dbReference type="NCBIfam" id="TIGR00756">
    <property type="entry name" value="PPR"/>
    <property type="match status" value="5"/>
</dbReference>
<dbReference type="Pfam" id="PF13041">
    <property type="entry name" value="PPR_2"/>
    <property type="match status" value="2"/>
</dbReference>
<dbReference type="Proteomes" id="UP001318860">
    <property type="component" value="Unassembled WGS sequence"/>
</dbReference>
<feature type="repeat" description="PPR" evidence="3">
    <location>
        <begin position="317"/>
        <end position="347"/>
    </location>
</feature>
<feature type="repeat" description="PPR" evidence="3">
    <location>
        <begin position="521"/>
        <end position="555"/>
    </location>
</feature>
<evidence type="ECO:0000313" key="7">
    <source>
        <dbReference type="Proteomes" id="UP001318860"/>
    </source>
</evidence>
<dbReference type="InterPro" id="IPR046848">
    <property type="entry name" value="E_motif"/>
</dbReference>
<evidence type="ECO:0000256" key="1">
    <source>
        <dbReference type="ARBA" id="ARBA00006643"/>
    </source>
</evidence>
<feature type="repeat" description="PPR" evidence="3">
    <location>
        <begin position="420"/>
        <end position="454"/>
    </location>
</feature>
<dbReference type="InterPro" id="IPR002885">
    <property type="entry name" value="PPR_rpt"/>
</dbReference>
<gene>
    <name evidence="6" type="ORF">DH2020_037892</name>
</gene>